<dbReference type="InterPro" id="IPR036638">
    <property type="entry name" value="HLH_DNA-bd_sf"/>
</dbReference>
<dbReference type="OrthoDB" id="2639237at2"/>
<dbReference type="EMBL" id="CP021780">
    <property type="protein sequence ID" value="ASA25223.1"/>
    <property type="molecule type" value="Genomic_DNA"/>
</dbReference>
<accession>A0A2Z2KNN5</accession>
<evidence type="ECO:0000313" key="1">
    <source>
        <dbReference type="EMBL" id="ASA25223.1"/>
    </source>
</evidence>
<dbReference type="Proteomes" id="UP000249890">
    <property type="component" value="Chromosome"/>
</dbReference>
<evidence type="ECO:0000313" key="2">
    <source>
        <dbReference type="Proteomes" id="UP000249890"/>
    </source>
</evidence>
<dbReference type="GO" id="GO:0046983">
    <property type="term" value="F:protein dimerization activity"/>
    <property type="evidence" value="ECO:0007669"/>
    <property type="project" value="InterPro"/>
</dbReference>
<name>A0A2Z2KNN5_9BACL</name>
<dbReference type="InterPro" id="IPR037208">
    <property type="entry name" value="Spo0E-like_sf"/>
</dbReference>
<organism evidence="1 2">
    <name type="scientific">Paenibacillus donghaensis</name>
    <dbReference type="NCBI Taxonomy" id="414771"/>
    <lineage>
        <taxon>Bacteria</taxon>
        <taxon>Bacillati</taxon>
        <taxon>Bacillota</taxon>
        <taxon>Bacilli</taxon>
        <taxon>Bacillales</taxon>
        <taxon>Paenibacillaceae</taxon>
        <taxon>Paenibacillus</taxon>
    </lineage>
</organism>
<proteinExistence type="predicted"/>
<keyword evidence="2" id="KW-1185">Reference proteome</keyword>
<dbReference type="RefSeq" id="WP_087919188.1">
    <property type="nucleotide sequence ID" value="NZ_CP021780.1"/>
</dbReference>
<sequence length="64" mass="7741">MDSPVPIRIRIERARYKLHQMQMQYGSFNHPKVLRQSVALDELLNQYNLSYQQERHTGDRLRTI</sequence>
<dbReference type="InterPro" id="IPR018540">
    <property type="entry name" value="Spo0E-like"/>
</dbReference>
<reference evidence="1 2" key="1">
    <citation type="submission" date="2017-06" db="EMBL/GenBank/DDBJ databases">
        <title>Complete genome sequence of Paenibacillus donghaensis KCTC 13049T isolated from East Sea sediment, South Korea.</title>
        <authorList>
            <person name="Jung B.K."/>
            <person name="Hong S.-J."/>
            <person name="Shin J.-H."/>
        </authorList>
    </citation>
    <scope>NUCLEOTIDE SEQUENCE [LARGE SCALE GENOMIC DNA]</scope>
    <source>
        <strain evidence="1 2">KCTC 13049</strain>
    </source>
</reference>
<dbReference type="AlphaFoldDB" id="A0A2Z2KNN5"/>
<dbReference type="Gene3D" id="4.10.280.10">
    <property type="entry name" value="Helix-loop-helix DNA-binding domain"/>
    <property type="match status" value="1"/>
</dbReference>
<gene>
    <name evidence="1" type="ORF">B9T62_33520</name>
</gene>
<dbReference type="GO" id="GO:0043937">
    <property type="term" value="P:regulation of sporulation"/>
    <property type="evidence" value="ECO:0007669"/>
    <property type="project" value="InterPro"/>
</dbReference>
<dbReference type="KEGG" id="pdh:B9T62_33520"/>
<protein>
    <recommendedName>
        <fullName evidence="3">Spo0E family sporulation regulatory protein-aspartic acid phosphatase</fullName>
    </recommendedName>
</protein>
<evidence type="ECO:0008006" key="3">
    <source>
        <dbReference type="Google" id="ProtNLM"/>
    </source>
</evidence>
<dbReference type="SUPFAM" id="SSF140500">
    <property type="entry name" value="BAS1536-like"/>
    <property type="match status" value="1"/>
</dbReference>
<dbReference type="Pfam" id="PF09388">
    <property type="entry name" value="SpoOE-like"/>
    <property type="match status" value="1"/>
</dbReference>